<evidence type="ECO:0000313" key="7">
    <source>
        <dbReference type="EMBL" id="SEF39902.1"/>
    </source>
</evidence>
<evidence type="ECO:0000256" key="1">
    <source>
        <dbReference type="ARBA" id="ARBA00004651"/>
    </source>
</evidence>
<dbReference type="GO" id="GO:0005886">
    <property type="term" value="C:plasma membrane"/>
    <property type="evidence" value="ECO:0007669"/>
    <property type="project" value="UniProtKB-SubCell"/>
</dbReference>
<dbReference type="PANTHER" id="PTHR30086:SF20">
    <property type="entry name" value="ARGININE EXPORTER PROTEIN ARGO-RELATED"/>
    <property type="match status" value="1"/>
</dbReference>
<dbReference type="GO" id="GO:0015171">
    <property type="term" value="F:amino acid transmembrane transporter activity"/>
    <property type="evidence" value="ECO:0007669"/>
    <property type="project" value="TreeGrafter"/>
</dbReference>
<keyword evidence="3 6" id="KW-0812">Transmembrane</keyword>
<protein>
    <submittedName>
        <fullName evidence="7">Threonine/homoserine/homoserine lactone efflux protein</fullName>
    </submittedName>
</protein>
<accession>A0A1H5RNF5</accession>
<name>A0A1H5RNF5_9RHOB</name>
<evidence type="ECO:0000256" key="5">
    <source>
        <dbReference type="ARBA" id="ARBA00023136"/>
    </source>
</evidence>
<comment type="subcellular location">
    <subcellularLocation>
        <location evidence="1">Cell membrane</location>
        <topology evidence="1">Multi-pass membrane protein</topology>
    </subcellularLocation>
</comment>
<evidence type="ECO:0000256" key="4">
    <source>
        <dbReference type="ARBA" id="ARBA00022989"/>
    </source>
</evidence>
<dbReference type="Proteomes" id="UP000236742">
    <property type="component" value="Unassembled WGS sequence"/>
</dbReference>
<dbReference type="EMBL" id="FNVD01000001">
    <property type="protein sequence ID" value="SEF39902.1"/>
    <property type="molecule type" value="Genomic_DNA"/>
</dbReference>
<proteinExistence type="predicted"/>
<reference evidence="8" key="1">
    <citation type="submission" date="2016-10" db="EMBL/GenBank/DDBJ databases">
        <authorList>
            <person name="Varghese N."/>
            <person name="Submissions S."/>
        </authorList>
    </citation>
    <scope>NUCLEOTIDE SEQUENCE [LARGE SCALE GENOMIC DNA]</scope>
    <source>
        <strain evidence="8">DSM 23413</strain>
    </source>
</reference>
<dbReference type="OrthoDB" id="9804822at2"/>
<dbReference type="AlphaFoldDB" id="A0A1H5RNF5"/>
<evidence type="ECO:0000313" key="8">
    <source>
        <dbReference type="Proteomes" id="UP000236742"/>
    </source>
</evidence>
<keyword evidence="8" id="KW-1185">Reference proteome</keyword>
<keyword evidence="5 6" id="KW-0472">Membrane</keyword>
<dbReference type="PANTHER" id="PTHR30086">
    <property type="entry name" value="ARGININE EXPORTER PROTEIN ARGO"/>
    <property type="match status" value="1"/>
</dbReference>
<dbReference type="PIRSF" id="PIRSF006324">
    <property type="entry name" value="LeuE"/>
    <property type="match status" value="1"/>
</dbReference>
<feature type="transmembrane region" description="Helical" evidence="6">
    <location>
        <begin position="74"/>
        <end position="94"/>
    </location>
</feature>
<evidence type="ECO:0000256" key="2">
    <source>
        <dbReference type="ARBA" id="ARBA00022475"/>
    </source>
</evidence>
<feature type="transmembrane region" description="Helical" evidence="6">
    <location>
        <begin position="190"/>
        <end position="208"/>
    </location>
</feature>
<evidence type="ECO:0000256" key="6">
    <source>
        <dbReference type="SAM" id="Phobius"/>
    </source>
</evidence>
<dbReference type="InterPro" id="IPR001123">
    <property type="entry name" value="LeuE-type"/>
</dbReference>
<keyword evidence="4 6" id="KW-1133">Transmembrane helix</keyword>
<evidence type="ECO:0000256" key="3">
    <source>
        <dbReference type="ARBA" id="ARBA00022692"/>
    </source>
</evidence>
<keyword evidence="2" id="KW-1003">Cell membrane</keyword>
<gene>
    <name evidence="7" type="ORF">SAMN05421751_10162</name>
</gene>
<sequence length="211" mass="22009">MDTPLLLFLGVSAIVIMTPGQDTALSLRNTMAGGRSAGIATAAGVATGQLIWAVSAALGLVAILAAADTLFAAIKYAGAAYLIFLGIQSLKAALRGTVQKAGRDDLGAIDCLSTTKAFTQGIVSNLGNPKMAIFFASLLPQFVPQEAPAFAAMMGLGVVFCAMTLLWLSFYAFCVTWAGQFLQRPKVRRYVDGITGMALIGLGLRVSLLDK</sequence>
<dbReference type="Pfam" id="PF01810">
    <property type="entry name" value="LysE"/>
    <property type="match status" value="1"/>
</dbReference>
<dbReference type="RefSeq" id="WP_104006119.1">
    <property type="nucleotide sequence ID" value="NZ_FNVD01000001.1"/>
</dbReference>
<organism evidence="7 8">
    <name type="scientific">Jhaorihella thermophila</name>
    <dbReference type="NCBI Taxonomy" id="488547"/>
    <lineage>
        <taxon>Bacteria</taxon>
        <taxon>Pseudomonadati</taxon>
        <taxon>Pseudomonadota</taxon>
        <taxon>Alphaproteobacteria</taxon>
        <taxon>Rhodobacterales</taxon>
        <taxon>Paracoccaceae</taxon>
        <taxon>Jhaorihella</taxon>
    </lineage>
</organism>
<feature type="transmembrane region" description="Helical" evidence="6">
    <location>
        <begin position="50"/>
        <end position="67"/>
    </location>
</feature>
<feature type="transmembrane region" description="Helical" evidence="6">
    <location>
        <begin position="149"/>
        <end position="178"/>
    </location>
</feature>